<feature type="domain" description="CYTH" evidence="2">
    <location>
        <begin position="1"/>
        <end position="146"/>
    </location>
</feature>
<accession>A0A1M6KFG2</accession>
<dbReference type="InterPro" id="IPR033469">
    <property type="entry name" value="CYTH-like_dom_sf"/>
</dbReference>
<sequence>MEIERKFLTKEVPFSLADFPARKISQCYISMSPTIRLRQWDDRYILTVKGKGLLAKEEFELEITKEEYDHLLTKAESPAVEKVRYLVPLEDGLTAEVDVYEGKLTGLMTTEVEFPTLEEAEAYEPPYWFGKDVSFDHRYKNTSLSLHGIPEERE</sequence>
<protein>
    <submittedName>
        <fullName evidence="3">CYTH domain-containing protein</fullName>
    </submittedName>
</protein>
<evidence type="ECO:0000259" key="2">
    <source>
        <dbReference type="PROSITE" id="PS51707"/>
    </source>
</evidence>
<dbReference type="CDD" id="cd07761">
    <property type="entry name" value="CYTH-like_CthTTM-like"/>
    <property type="match status" value="1"/>
</dbReference>
<dbReference type="RefSeq" id="WP_072848027.1">
    <property type="nucleotide sequence ID" value="NZ_FRAH01000003.1"/>
</dbReference>
<dbReference type="Gene3D" id="2.40.320.10">
    <property type="entry name" value="Hypothetical Protein Pfu-838710-001"/>
    <property type="match status" value="1"/>
</dbReference>
<dbReference type="OrthoDB" id="9805588at2"/>
<dbReference type="InterPro" id="IPR023577">
    <property type="entry name" value="CYTH_domain"/>
</dbReference>
<dbReference type="SMART" id="SM01118">
    <property type="entry name" value="CYTH"/>
    <property type="match status" value="1"/>
</dbReference>
<proteinExistence type="predicted"/>
<dbReference type="PANTHER" id="PTHR40114">
    <property type="entry name" value="SLR0698 PROTEIN"/>
    <property type="match status" value="1"/>
</dbReference>
<dbReference type="PROSITE" id="PS51707">
    <property type="entry name" value="CYTH"/>
    <property type="match status" value="1"/>
</dbReference>
<organism evidence="3 4">
    <name type="scientific">Anaerotignum lactatifermentans DSM 14214</name>
    <dbReference type="NCBI Taxonomy" id="1121323"/>
    <lineage>
        <taxon>Bacteria</taxon>
        <taxon>Bacillati</taxon>
        <taxon>Bacillota</taxon>
        <taxon>Clostridia</taxon>
        <taxon>Lachnospirales</taxon>
        <taxon>Anaerotignaceae</taxon>
        <taxon>Anaerotignum</taxon>
    </lineage>
</organism>
<dbReference type="InterPro" id="IPR012042">
    <property type="entry name" value="NeuTTM/CthTTM-like"/>
</dbReference>
<dbReference type="SUPFAM" id="SSF55154">
    <property type="entry name" value="CYTH-like phosphatases"/>
    <property type="match status" value="1"/>
</dbReference>
<dbReference type="EMBL" id="FRAH01000003">
    <property type="protein sequence ID" value="SHJ57659.1"/>
    <property type="molecule type" value="Genomic_DNA"/>
</dbReference>
<evidence type="ECO:0000313" key="4">
    <source>
        <dbReference type="Proteomes" id="UP000183975"/>
    </source>
</evidence>
<dbReference type="PIRSF" id="PIRSF016487">
    <property type="entry name" value="CYTH_UCP016487"/>
    <property type="match status" value="1"/>
</dbReference>
<dbReference type="Proteomes" id="UP000183975">
    <property type="component" value="Unassembled WGS sequence"/>
</dbReference>
<reference evidence="3 4" key="1">
    <citation type="submission" date="2016-11" db="EMBL/GenBank/DDBJ databases">
        <authorList>
            <person name="Jaros S."/>
            <person name="Januszkiewicz K."/>
            <person name="Wedrychowicz H."/>
        </authorList>
    </citation>
    <scope>NUCLEOTIDE SEQUENCE [LARGE SCALE GENOMIC DNA]</scope>
    <source>
        <strain evidence="3 4">DSM 14214</strain>
    </source>
</reference>
<feature type="active site" description="Proton acceptor" evidence="1">
    <location>
        <position position="28"/>
    </location>
</feature>
<name>A0A1M6KFG2_9FIRM</name>
<evidence type="ECO:0000256" key="1">
    <source>
        <dbReference type="PIRSR" id="PIRSR016487-1"/>
    </source>
</evidence>
<dbReference type="PANTHER" id="PTHR40114:SF1">
    <property type="entry name" value="SLR0698 PROTEIN"/>
    <property type="match status" value="1"/>
</dbReference>
<keyword evidence="4" id="KW-1185">Reference proteome</keyword>
<dbReference type="AlphaFoldDB" id="A0A1M6KFG2"/>
<evidence type="ECO:0000313" key="3">
    <source>
        <dbReference type="EMBL" id="SHJ57659.1"/>
    </source>
</evidence>
<gene>
    <name evidence="3" type="ORF">SAMN02745138_00147</name>
</gene>